<reference evidence="3 4" key="1">
    <citation type="journal article" date="2018" name="Nat. Ecol. Evol.">
        <title>Shark genomes provide insights into elasmobranch evolution and the origin of vertebrates.</title>
        <authorList>
            <person name="Hara Y"/>
            <person name="Yamaguchi K"/>
            <person name="Onimaru K"/>
            <person name="Kadota M"/>
            <person name="Koyanagi M"/>
            <person name="Keeley SD"/>
            <person name="Tatsumi K"/>
            <person name="Tanaka K"/>
            <person name="Motone F"/>
            <person name="Kageyama Y"/>
            <person name="Nozu R"/>
            <person name="Adachi N"/>
            <person name="Nishimura O"/>
            <person name="Nakagawa R"/>
            <person name="Tanegashima C"/>
            <person name="Kiyatake I"/>
            <person name="Matsumoto R"/>
            <person name="Murakumo K"/>
            <person name="Nishida K"/>
            <person name="Terakita A"/>
            <person name="Kuratani S"/>
            <person name="Sato K"/>
            <person name="Hyodo S Kuraku.S."/>
        </authorList>
    </citation>
    <scope>NUCLEOTIDE SEQUENCE [LARGE SCALE GENOMIC DNA]</scope>
</reference>
<feature type="region of interest" description="Disordered" evidence="2">
    <location>
        <begin position="218"/>
        <end position="238"/>
    </location>
</feature>
<dbReference type="GO" id="GO:0035735">
    <property type="term" value="P:intraciliary transport involved in cilium assembly"/>
    <property type="evidence" value="ECO:0007669"/>
    <property type="project" value="InterPro"/>
</dbReference>
<dbReference type="AlphaFoldDB" id="A0A401PEC3"/>
<dbReference type="InterPro" id="IPR030465">
    <property type="entry name" value="CEP131"/>
</dbReference>
<name>A0A401PEC3_SCYTO</name>
<dbReference type="GO" id="GO:0034451">
    <property type="term" value="C:centriolar satellite"/>
    <property type="evidence" value="ECO:0007669"/>
    <property type="project" value="TreeGrafter"/>
</dbReference>
<feature type="coiled-coil region" evidence="1">
    <location>
        <begin position="604"/>
        <end position="631"/>
    </location>
</feature>
<feature type="coiled-coil region" evidence="1">
    <location>
        <begin position="935"/>
        <end position="995"/>
    </location>
</feature>
<evidence type="ECO:0000313" key="3">
    <source>
        <dbReference type="EMBL" id="GCB71469.1"/>
    </source>
</evidence>
<feature type="region of interest" description="Disordered" evidence="2">
    <location>
        <begin position="21"/>
        <end position="41"/>
    </location>
</feature>
<dbReference type="OMA" id="RKECTLA"/>
<proteinExistence type="predicted"/>
<feature type="compositionally biased region" description="Basic and acidic residues" evidence="2">
    <location>
        <begin position="375"/>
        <end position="390"/>
    </location>
</feature>
<dbReference type="PANTHER" id="PTHR31540:SF1">
    <property type="entry name" value="CENTROSOMAL PROTEIN OF 131 KDA"/>
    <property type="match status" value="1"/>
</dbReference>
<feature type="coiled-coil region" evidence="1">
    <location>
        <begin position="665"/>
        <end position="721"/>
    </location>
</feature>
<accession>A0A401PEC3</accession>
<keyword evidence="1" id="KW-0175">Coiled coil</keyword>
<evidence type="ECO:0008006" key="5">
    <source>
        <dbReference type="Google" id="ProtNLM"/>
    </source>
</evidence>
<dbReference type="PANTHER" id="PTHR31540">
    <property type="entry name" value="CENTROSOMAL PROTEIN OF 131 KDA"/>
    <property type="match status" value="1"/>
</dbReference>
<evidence type="ECO:0000256" key="1">
    <source>
        <dbReference type="SAM" id="Coils"/>
    </source>
</evidence>
<dbReference type="GO" id="GO:0005929">
    <property type="term" value="C:cilium"/>
    <property type="evidence" value="ECO:0007669"/>
    <property type="project" value="GOC"/>
</dbReference>
<feature type="compositionally biased region" description="Low complexity" evidence="2">
    <location>
        <begin position="27"/>
        <end position="36"/>
    </location>
</feature>
<feature type="coiled-coil region" evidence="1">
    <location>
        <begin position="780"/>
        <end position="910"/>
    </location>
</feature>
<feature type="region of interest" description="Disordered" evidence="2">
    <location>
        <begin position="375"/>
        <end position="466"/>
    </location>
</feature>
<comment type="caution">
    <text evidence="3">The sequence shown here is derived from an EMBL/GenBank/DDBJ whole genome shotgun (WGS) entry which is preliminary data.</text>
</comment>
<dbReference type="EMBL" id="BFAA01001937">
    <property type="protein sequence ID" value="GCB71469.1"/>
    <property type="molecule type" value="Genomic_DNA"/>
</dbReference>
<feature type="coiled-coil region" evidence="1">
    <location>
        <begin position="1032"/>
        <end position="1077"/>
    </location>
</feature>
<dbReference type="OrthoDB" id="197735at2759"/>
<sequence length="1114" mass="129496">MNTSRSGSSFLGDGFDLSLTGSQLSMSRRPSSASPAKQLARSTSVISENKAKRNTLVDAALGNINDSGSHAINNLQRSNSTTQVNQQANTTLSEERAGDFLALFDSSAAGRKKLSSLSKTSQEKRTTWHVLDEEPRAFPVPVSGRSTSTVDVPVLTRRREATVSLAANFTANNRSNKGTVGNSVTTMLHNNYSTVDKPLTPKSSNQKATSLNNMIKVPTNDENSLDQNSFKKSQKNLSSNNVVTRNNTSMLMKKKREVTEEEAERIRYLNLNDKMDFTQLLQNDNPDIAHPDFGFIQHVNHAAITIQRWYRRHSQRRRASQAALKRLLTTKKQEKEQEMLAESVQECQRKKSEERRKIREEKARQARKAAIEELQQKRAEKAADDKRISEEEVGLQQQRGRIAKRKTIKPAPVNNTSPVHSQVKSKNTATDPEMHSNQRTGSPPGRGVKTEEVQPQDVTTRREMSVEEQEILTTSLTQSKTTLNDVLDTLKLLEEEPKLLPEPIKAYKKDKYAWIDEDRDSSSLTADNLEKLGQIEQASGAPNDGTLLSEAKLQSIMSFLDEMENPVPGLTAECCTAIKILLSEEELSHLEQASVMATEVTSSMIRLKLEYEEKKRAIAMLQTALAQQKELTVRHMKETEKEMSHRLKMQKDEYESTIQRHLAFIDQLIDDKKGLNAKCESMVNELKQVDQKYMKKIKQMQDQHEMEIKKLKEIMSATEKMRREKWIDEKTKKIKEITVKGLEPEIQKLIAKHKLELKKLKALHEAELLQSDERAAQRYIKQTEELREHLELEKETLCQRERDLARHRYEKQLEQEEQAIQQQRRRLYTEVAEEKERLNQLAARHRTELDELRRQLEDNSSLVTKALKGEFEKAKEEQERRHQAEIESLKERLEIEKHAWEENYMKKQEAWLLTRERGLKEEVRKGRDKEIELVIQRLEEEVRISKHECERVAENTIKHVRHKYEAELRELERSERNLQERCNELKGRLMDADGETIRFKGLFRYKEQEIEDIRKINDRLTQERNSLADVIRQEFADRLVSTEEENKRLKTEMSEVRARHRLEVERITKEKEEELEEVHKRQHLKEQIIWRPFLTNRENNSLANERIDRCSRNR</sequence>
<dbReference type="STRING" id="75743.A0A401PEC3"/>
<gene>
    <name evidence="3" type="ORF">scyTo_0005951</name>
</gene>
<feature type="compositionally biased region" description="Polar residues" evidence="2">
    <location>
        <begin position="220"/>
        <end position="231"/>
    </location>
</feature>
<protein>
    <recommendedName>
        <fullName evidence="5">Centrosomal protein of 131 kDa</fullName>
    </recommendedName>
</protein>
<organism evidence="3 4">
    <name type="scientific">Scyliorhinus torazame</name>
    <name type="common">Cloudy catshark</name>
    <name type="synonym">Catulus torazame</name>
    <dbReference type="NCBI Taxonomy" id="75743"/>
    <lineage>
        <taxon>Eukaryota</taxon>
        <taxon>Metazoa</taxon>
        <taxon>Chordata</taxon>
        <taxon>Craniata</taxon>
        <taxon>Vertebrata</taxon>
        <taxon>Chondrichthyes</taxon>
        <taxon>Elasmobranchii</taxon>
        <taxon>Galeomorphii</taxon>
        <taxon>Galeoidea</taxon>
        <taxon>Carcharhiniformes</taxon>
        <taxon>Scyliorhinidae</taxon>
        <taxon>Scyliorhinus</taxon>
    </lineage>
</organism>
<dbReference type="GO" id="GO:0010824">
    <property type="term" value="P:regulation of centrosome duplication"/>
    <property type="evidence" value="ECO:0007669"/>
    <property type="project" value="TreeGrafter"/>
</dbReference>
<feature type="compositionally biased region" description="Polar residues" evidence="2">
    <location>
        <begin position="413"/>
        <end position="441"/>
    </location>
</feature>
<evidence type="ECO:0000313" key="4">
    <source>
        <dbReference type="Proteomes" id="UP000288216"/>
    </source>
</evidence>
<dbReference type="Proteomes" id="UP000288216">
    <property type="component" value="Unassembled WGS sequence"/>
</dbReference>
<evidence type="ECO:0000256" key="2">
    <source>
        <dbReference type="SAM" id="MobiDB-lite"/>
    </source>
</evidence>
<keyword evidence="4" id="KW-1185">Reference proteome</keyword>